<dbReference type="EMBL" id="MN739397">
    <property type="protein sequence ID" value="QHT02691.1"/>
    <property type="molecule type" value="Genomic_DNA"/>
</dbReference>
<name>A0A6C0CE14_9ZZZZ</name>
<reference evidence="1" key="1">
    <citation type="journal article" date="2020" name="Nature">
        <title>Giant virus diversity and host interactions through global metagenomics.</title>
        <authorList>
            <person name="Schulz F."/>
            <person name="Roux S."/>
            <person name="Paez-Espino D."/>
            <person name="Jungbluth S."/>
            <person name="Walsh D.A."/>
            <person name="Denef V.J."/>
            <person name="McMahon K.D."/>
            <person name="Konstantinidis K.T."/>
            <person name="Eloe-Fadrosh E.A."/>
            <person name="Kyrpides N.C."/>
            <person name="Woyke T."/>
        </authorList>
    </citation>
    <scope>NUCLEOTIDE SEQUENCE</scope>
    <source>
        <strain evidence="1">GVMAG-M-3300020595-32</strain>
    </source>
</reference>
<dbReference type="AlphaFoldDB" id="A0A6C0CE14"/>
<accession>A0A6C0CE14</accession>
<evidence type="ECO:0000313" key="1">
    <source>
        <dbReference type="EMBL" id="QHT02691.1"/>
    </source>
</evidence>
<organism evidence="1">
    <name type="scientific">viral metagenome</name>
    <dbReference type="NCBI Taxonomy" id="1070528"/>
    <lineage>
        <taxon>unclassified sequences</taxon>
        <taxon>metagenomes</taxon>
        <taxon>organismal metagenomes</taxon>
    </lineage>
</organism>
<protein>
    <submittedName>
        <fullName evidence="1">Uncharacterized protein</fullName>
    </submittedName>
</protein>
<proteinExistence type="predicted"/>
<sequence>MDNVEYHKKYIHNFNTVQNAMNMFNDALTQEQIPKEQFMWPDGIIRNKDVWGIPATLKIQKKWNDDPGSTPLDEYHDYKVYLNNSEPGYKYIIVYRYPNKDMYYIIKDNEQILTNKYGIPVVRNTWTRKVEYHSLQKPDIKVNATGEILTNQEIINSFESKDELRDWAEKNKVNGLPGKMRSTLIPLEELKQILLNLI</sequence>